<proteinExistence type="predicted"/>
<reference evidence="1 2" key="1">
    <citation type="submission" date="2024-05" db="EMBL/GenBank/DDBJ databases">
        <title>Genome sequencing and assembly of Indian major carp, Cirrhinus mrigala (Hamilton, 1822).</title>
        <authorList>
            <person name="Mohindra V."/>
            <person name="Chowdhury L.M."/>
            <person name="Lal K."/>
            <person name="Jena J.K."/>
        </authorList>
    </citation>
    <scope>NUCLEOTIDE SEQUENCE [LARGE SCALE GENOMIC DNA]</scope>
    <source>
        <strain evidence="1">CM1030</strain>
        <tissue evidence="1">Blood</tissue>
    </source>
</reference>
<feature type="non-terminal residue" evidence="1">
    <location>
        <position position="1"/>
    </location>
</feature>
<name>A0ABD0MZT3_CIRMR</name>
<dbReference type="Proteomes" id="UP001529510">
    <property type="component" value="Unassembled WGS sequence"/>
</dbReference>
<evidence type="ECO:0000313" key="1">
    <source>
        <dbReference type="EMBL" id="KAL0154347.1"/>
    </source>
</evidence>
<dbReference type="EMBL" id="JAMKFB020000031">
    <property type="protein sequence ID" value="KAL0154347.1"/>
    <property type="molecule type" value="Genomic_DNA"/>
</dbReference>
<gene>
    <name evidence="1" type="ORF">M9458_050313</name>
</gene>
<accession>A0ABD0MZT3</accession>
<organism evidence="1 2">
    <name type="scientific">Cirrhinus mrigala</name>
    <name type="common">Mrigala</name>
    <dbReference type="NCBI Taxonomy" id="683832"/>
    <lineage>
        <taxon>Eukaryota</taxon>
        <taxon>Metazoa</taxon>
        <taxon>Chordata</taxon>
        <taxon>Craniata</taxon>
        <taxon>Vertebrata</taxon>
        <taxon>Euteleostomi</taxon>
        <taxon>Actinopterygii</taxon>
        <taxon>Neopterygii</taxon>
        <taxon>Teleostei</taxon>
        <taxon>Ostariophysi</taxon>
        <taxon>Cypriniformes</taxon>
        <taxon>Cyprinidae</taxon>
        <taxon>Labeoninae</taxon>
        <taxon>Labeonini</taxon>
        <taxon>Cirrhinus</taxon>
    </lineage>
</organism>
<dbReference type="AlphaFoldDB" id="A0ABD0MZT3"/>
<comment type="caution">
    <text evidence="1">The sequence shown here is derived from an EMBL/GenBank/DDBJ whole genome shotgun (WGS) entry which is preliminary data.</text>
</comment>
<keyword evidence="2" id="KW-1185">Reference proteome</keyword>
<feature type="non-terminal residue" evidence="1">
    <location>
        <position position="70"/>
    </location>
</feature>
<sequence>KTSYPASFGSTSCEERQMSGSDTFVRCSGPAPLTAARSFALNSRMTRFSPNIREQTAATDLIKPARSWFR</sequence>
<evidence type="ECO:0000313" key="2">
    <source>
        <dbReference type="Proteomes" id="UP001529510"/>
    </source>
</evidence>
<protein>
    <submittedName>
        <fullName evidence="1">Uncharacterized protein</fullName>
    </submittedName>
</protein>